<feature type="region of interest" description="Disordered" evidence="1">
    <location>
        <begin position="354"/>
        <end position="441"/>
    </location>
</feature>
<feature type="compositionally biased region" description="Basic residues" evidence="1">
    <location>
        <begin position="290"/>
        <end position="306"/>
    </location>
</feature>
<feature type="compositionally biased region" description="Basic and acidic residues" evidence="1">
    <location>
        <begin position="381"/>
        <end position="397"/>
    </location>
</feature>
<evidence type="ECO:0000256" key="1">
    <source>
        <dbReference type="SAM" id="MobiDB-lite"/>
    </source>
</evidence>
<feature type="non-terminal residue" evidence="2">
    <location>
        <position position="1"/>
    </location>
</feature>
<feature type="compositionally biased region" description="Basic residues" evidence="1">
    <location>
        <begin position="173"/>
        <end position="193"/>
    </location>
</feature>
<feature type="compositionally biased region" description="Low complexity" evidence="1">
    <location>
        <begin position="78"/>
        <end position="89"/>
    </location>
</feature>
<feature type="region of interest" description="Disordered" evidence="1">
    <location>
        <begin position="124"/>
        <end position="306"/>
    </location>
</feature>
<name>A0A6J4RS91_9ACTN</name>
<feature type="compositionally biased region" description="Basic residues" evidence="1">
    <location>
        <begin position="90"/>
        <end position="100"/>
    </location>
</feature>
<feature type="compositionally biased region" description="Basic and acidic residues" evidence="1">
    <location>
        <begin position="238"/>
        <end position="247"/>
    </location>
</feature>
<feature type="non-terminal residue" evidence="2">
    <location>
        <position position="441"/>
    </location>
</feature>
<feature type="compositionally biased region" description="Basic and acidic residues" evidence="1">
    <location>
        <begin position="213"/>
        <end position="228"/>
    </location>
</feature>
<gene>
    <name evidence="2" type="ORF">AVDCRST_MAG17-160</name>
</gene>
<sequence>DQALALAGPSLPPDLTQVRARRRGGDRLAPHHRRRSDSRAGRARHRRAAPTLPLSLPARREPAQPARRGTARHRGARRTPALLAGAQARTLRRRRDRARARPAPVPERLTGGRDRLVDLLRPALRRGHGRVPGRAPGPRIRGPAVPRPLRRDRLGASRPRRRAPAGAALGGRSPRHRDRARLCRANRRGRSPRRPAGLPAGARAARRRRPRARRDAAVRVRAERDHLRRERGRRPLRHARDPGRAAADRPAAGRPPRGRPRGTGSGHLLLLRQPRRRRVGCARCRGTRGAARRGQGRRRGRRRARRLLPRRLRALRLRHRRRDRHHRGHLPRQYRSSATLLVLPLRLAGGLAGGHGHPPRALLAAGHRRPRGGGGGPGGGRGDRCGRRLHQGRDRTDLALLRATGVRGRGGGPAPATADARAEPARGAGVPHAAPARNRLV</sequence>
<evidence type="ECO:0000313" key="2">
    <source>
        <dbReference type="EMBL" id="CAA9480890.1"/>
    </source>
</evidence>
<organism evidence="2">
    <name type="scientific">uncultured Solirubrobacterales bacterium</name>
    <dbReference type="NCBI Taxonomy" id="768556"/>
    <lineage>
        <taxon>Bacteria</taxon>
        <taxon>Bacillati</taxon>
        <taxon>Actinomycetota</taxon>
        <taxon>Thermoleophilia</taxon>
        <taxon>Solirubrobacterales</taxon>
        <taxon>environmental samples</taxon>
    </lineage>
</organism>
<dbReference type="AlphaFoldDB" id="A0A6J4RS91"/>
<reference evidence="2" key="1">
    <citation type="submission" date="2020-02" db="EMBL/GenBank/DDBJ databases">
        <authorList>
            <person name="Meier V. D."/>
        </authorList>
    </citation>
    <scope>NUCLEOTIDE SEQUENCE</scope>
    <source>
        <strain evidence="2">AVDCRST_MAG17</strain>
    </source>
</reference>
<proteinExistence type="predicted"/>
<dbReference type="EMBL" id="CADCVV010000010">
    <property type="protein sequence ID" value="CAA9480890.1"/>
    <property type="molecule type" value="Genomic_DNA"/>
</dbReference>
<protein>
    <submittedName>
        <fullName evidence="2">Uncharacterized protein</fullName>
    </submittedName>
</protein>
<feature type="compositionally biased region" description="Low complexity" evidence="1">
    <location>
        <begin position="414"/>
        <end position="429"/>
    </location>
</feature>
<feature type="region of interest" description="Disordered" evidence="1">
    <location>
        <begin position="1"/>
        <end position="111"/>
    </location>
</feature>
<feature type="compositionally biased region" description="Low complexity" evidence="1">
    <location>
        <begin position="194"/>
        <end position="203"/>
    </location>
</feature>
<feature type="compositionally biased region" description="Basic residues" evidence="1">
    <location>
        <begin position="30"/>
        <end position="48"/>
    </location>
</feature>
<accession>A0A6J4RS91</accession>
<feature type="compositionally biased region" description="Low complexity" evidence="1">
    <location>
        <begin position="132"/>
        <end position="144"/>
    </location>
</feature>